<keyword evidence="3" id="KW-1185">Reference proteome</keyword>
<organism evidence="2 3">
    <name type="scientific">Leptosphaeria maculans (strain JN3 / isolate v23.1.3 / race Av1-4-5-6-7-8)</name>
    <name type="common">Blackleg fungus</name>
    <name type="synonym">Phoma lingam</name>
    <dbReference type="NCBI Taxonomy" id="985895"/>
    <lineage>
        <taxon>Eukaryota</taxon>
        <taxon>Fungi</taxon>
        <taxon>Dikarya</taxon>
        <taxon>Ascomycota</taxon>
        <taxon>Pezizomycotina</taxon>
        <taxon>Dothideomycetes</taxon>
        <taxon>Pleosporomycetidae</taxon>
        <taxon>Pleosporales</taxon>
        <taxon>Pleosporineae</taxon>
        <taxon>Leptosphaeriaceae</taxon>
        <taxon>Plenodomus</taxon>
        <taxon>Plenodomus lingam/Leptosphaeria maculans species complex</taxon>
    </lineage>
</organism>
<dbReference type="HOGENOM" id="CLU_022448_0_0_1"/>
<feature type="transmembrane region" description="Helical" evidence="1">
    <location>
        <begin position="195"/>
        <end position="216"/>
    </location>
</feature>
<dbReference type="VEuPathDB" id="FungiDB:LEMA_P087440.1"/>
<reference evidence="3" key="1">
    <citation type="journal article" date="2011" name="Nat. Commun.">
        <title>Effector diversification within compartments of the Leptosphaeria maculans genome affected by Repeat-Induced Point mutations.</title>
        <authorList>
            <person name="Rouxel T."/>
            <person name="Grandaubert J."/>
            <person name="Hane J.K."/>
            <person name="Hoede C."/>
            <person name="van de Wouw A.P."/>
            <person name="Couloux A."/>
            <person name="Dominguez V."/>
            <person name="Anthouard V."/>
            <person name="Bally P."/>
            <person name="Bourras S."/>
            <person name="Cozijnsen A.J."/>
            <person name="Ciuffetti L.M."/>
            <person name="Degrave A."/>
            <person name="Dilmaghani A."/>
            <person name="Duret L."/>
            <person name="Fudal I."/>
            <person name="Goodwin S.B."/>
            <person name="Gout L."/>
            <person name="Glaser N."/>
            <person name="Linglin J."/>
            <person name="Kema G.H.J."/>
            <person name="Lapalu N."/>
            <person name="Lawrence C.B."/>
            <person name="May K."/>
            <person name="Meyer M."/>
            <person name="Ollivier B."/>
            <person name="Poulain J."/>
            <person name="Schoch C.L."/>
            <person name="Simon A."/>
            <person name="Spatafora J.W."/>
            <person name="Stachowiak A."/>
            <person name="Turgeon B.G."/>
            <person name="Tyler B.M."/>
            <person name="Vincent D."/>
            <person name="Weissenbach J."/>
            <person name="Amselem J."/>
            <person name="Quesneville H."/>
            <person name="Oliver R.P."/>
            <person name="Wincker P."/>
            <person name="Balesdent M.-H."/>
            <person name="Howlett B.J."/>
        </authorList>
    </citation>
    <scope>NUCLEOTIDE SEQUENCE [LARGE SCALE GENOMIC DNA]</scope>
    <source>
        <strain evidence="3">JN3 / isolate v23.1.3 / race Av1-4-5-6-7-8</strain>
    </source>
</reference>
<keyword evidence="1" id="KW-0812">Transmembrane</keyword>
<dbReference type="EMBL" id="FP929136">
    <property type="protein sequence ID" value="CBX99505.1"/>
    <property type="molecule type" value="Genomic_DNA"/>
</dbReference>
<dbReference type="eggNOG" id="ENOG502SK59">
    <property type="taxonomic scope" value="Eukaryota"/>
</dbReference>
<dbReference type="STRING" id="985895.E5A7B0"/>
<feature type="transmembrane region" description="Helical" evidence="1">
    <location>
        <begin position="377"/>
        <end position="396"/>
    </location>
</feature>
<keyword evidence="1" id="KW-0472">Membrane</keyword>
<proteinExistence type="predicted"/>
<feature type="transmembrane region" description="Helical" evidence="1">
    <location>
        <begin position="326"/>
        <end position="347"/>
    </location>
</feature>
<feature type="transmembrane region" description="Helical" evidence="1">
    <location>
        <begin position="408"/>
        <end position="429"/>
    </location>
</feature>
<accession>E5A7B0</accession>
<dbReference type="OrthoDB" id="5313079at2759"/>
<feature type="transmembrane region" description="Helical" evidence="1">
    <location>
        <begin position="262"/>
        <end position="285"/>
    </location>
</feature>
<dbReference type="AlphaFoldDB" id="E5A7B0"/>
<feature type="transmembrane region" description="Helical" evidence="1">
    <location>
        <begin position="228"/>
        <end position="250"/>
    </location>
</feature>
<gene>
    <name evidence="2" type="ORF">LEMA_P087440.1</name>
</gene>
<dbReference type="GeneID" id="13289242"/>
<keyword evidence="1" id="KW-1133">Transmembrane helix</keyword>
<dbReference type="Proteomes" id="UP000002668">
    <property type="component" value="Genome"/>
</dbReference>
<evidence type="ECO:0008006" key="4">
    <source>
        <dbReference type="Google" id="ProtNLM"/>
    </source>
</evidence>
<protein>
    <recommendedName>
        <fullName evidence="4">RGS domain-containing protein</fullName>
    </recommendedName>
</protein>
<name>E5A7B0_LEPMJ</name>
<dbReference type="OMA" id="LWIAFTY"/>
<evidence type="ECO:0000313" key="2">
    <source>
        <dbReference type="EMBL" id="CBX99505.1"/>
    </source>
</evidence>
<sequence length="697" mass="78609">MVYANQGGVMVQSIISRVVARAELPQHPIASLCARLVLSVTPKRLNKPVTSRGRKYGYTSRCYEPIRLHEVPKAHVMLNDSTTKNASSGQTERRPDPCERSICFTDSLITLYAAVMQQLHRASCVTACFPTSAALIRSELLARKGAVRARRAELQYLRPRLAVGRLSGIMVEMAPGLSPRKLDGSSKPNTDALGITYVVIAIIYTIILALELILLYRHRSAFCVRIRNVKIVCAAVSTLHVYLVLVLLVYAWNGLFPCQVEFWIMSLFLPFGMALFQACNAKVLTAYESQRRLTRNFLEGSRKKHLSYTPRGLYQAWMGLDVTRQVYIATLVGLIVSVVPSFILFIGSRRFHSGFGFFGPALESVNVYHECRRGGEWTPSIFIQLFWTVFVGPWILWKIRSIKDVHSWALQTRIAIVAGLPGTPLWIAFTYSNLPVIKDINMHFPPAGWFLPSLVVCQQVLVLIPLRDALKSPPRQREMSTSETASLTSAQSITSTKSSTVVYAKELKSKASMQALEFSIEHSIEPLIAWAAAREFTAENTIFLREVRNFKKKWSTLKVVTTSQRRQMFNEASLIYFTLVNPFTAETPINIEYKIFKTLQNTFASVEFDPYMPRAQSPDIKLPVARDNVVCPWEDTLNRPASIDSNHTSSSTTSTKTIVPSEFTDEVFDAAFESIKYLVFTNTWPRYYEHAGKMPTP</sequence>
<evidence type="ECO:0000313" key="3">
    <source>
        <dbReference type="Proteomes" id="UP000002668"/>
    </source>
</evidence>
<dbReference type="InParanoid" id="E5A7B0"/>
<evidence type="ECO:0000256" key="1">
    <source>
        <dbReference type="SAM" id="Phobius"/>
    </source>
</evidence>